<keyword evidence="3" id="KW-1185">Reference proteome</keyword>
<organism evidence="2 3">
    <name type="scientific">Saprospira grandis (strain Lewin)</name>
    <dbReference type="NCBI Taxonomy" id="984262"/>
    <lineage>
        <taxon>Bacteria</taxon>
        <taxon>Pseudomonadati</taxon>
        <taxon>Bacteroidota</taxon>
        <taxon>Saprospiria</taxon>
        <taxon>Saprospirales</taxon>
        <taxon>Saprospiraceae</taxon>
        <taxon>Saprospira</taxon>
    </lineage>
</organism>
<evidence type="ECO:0000313" key="3">
    <source>
        <dbReference type="Proteomes" id="UP000007519"/>
    </source>
</evidence>
<evidence type="ECO:0000313" key="2">
    <source>
        <dbReference type="EMBL" id="AFC26215.1"/>
    </source>
</evidence>
<dbReference type="InterPro" id="IPR036873">
    <property type="entry name" value="Rhodanese-like_dom_sf"/>
</dbReference>
<reference evidence="2 3" key="1">
    <citation type="journal article" date="2012" name="Stand. Genomic Sci.">
        <title>Complete genome sequencing and analysis of Saprospira grandis str. Lewin, a predatory marine bacterium.</title>
        <authorList>
            <person name="Saw J.H."/>
            <person name="Yuryev A."/>
            <person name="Kanbe M."/>
            <person name="Hou S."/>
            <person name="Young A.G."/>
            <person name="Aizawa S."/>
            <person name="Alam M."/>
        </authorList>
    </citation>
    <scope>NUCLEOTIDE SEQUENCE [LARGE SCALE GENOMIC DNA]</scope>
    <source>
        <strain evidence="2 3">Lewin</strain>
    </source>
</reference>
<accession>H6L051</accession>
<dbReference type="Proteomes" id="UP000007519">
    <property type="component" value="Chromosome"/>
</dbReference>
<proteinExistence type="predicted"/>
<gene>
    <name evidence="2" type="ordered locus">SGRA_3491</name>
</gene>
<name>H6L051_SAPGL</name>
<dbReference type="CDD" id="cd00158">
    <property type="entry name" value="RHOD"/>
    <property type="match status" value="1"/>
</dbReference>
<feature type="domain" description="Rhodanese" evidence="1">
    <location>
        <begin position="18"/>
        <end position="96"/>
    </location>
</feature>
<sequence length="98" mass="11414">MNSIQQIDLRTLKKWQAQNKDFILVDVREPHEHEAFNIGGQLVPLSDLGPFIERVAQNSCLVLYCRKGLRSQLAIQRIRRQRKDLDCYNLSGGIYELM</sequence>
<dbReference type="InterPro" id="IPR001763">
    <property type="entry name" value="Rhodanese-like_dom"/>
</dbReference>
<dbReference type="SUPFAM" id="SSF52821">
    <property type="entry name" value="Rhodanese/Cell cycle control phosphatase"/>
    <property type="match status" value="1"/>
</dbReference>
<dbReference type="HOGENOM" id="CLU_089574_13_3_10"/>
<protein>
    <submittedName>
        <fullName evidence="2">Thiamine biosynthesis protein (HesA/MoeB/ThiF family protein)</fullName>
    </submittedName>
</protein>
<evidence type="ECO:0000259" key="1">
    <source>
        <dbReference type="PROSITE" id="PS50206"/>
    </source>
</evidence>
<dbReference type="EMBL" id="CP002831">
    <property type="protein sequence ID" value="AFC26215.1"/>
    <property type="molecule type" value="Genomic_DNA"/>
</dbReference>
<dbReference type="eggNOG" id="COG0607">
    <property type="taxonomic scope" value="Bacteria"/>
</dbReference>
<dbReference type="Pfam" id="PF00581">
    <property type="entry name" value="Rhodanese"/>
    <property type="match status" value="1"/>
</dbReference>
<dbReference type="PROSITE" id="PS50206">
    <property type="entry name" value="RHODANESE_3"/>
    <property type="match status" value="1"/>
</dbReference>
<dbReference type="STRING" id="984262.SGRA_3491"/>
<dbReference type="Gene3D" id="3.40.250.10">
    <property type="entry name" value="Rhodanese-like domain"/>
    <property type="match status" value="1"/>
</dbReference>
<dbReference type="AlphaFoldDB" id="H6L051"/>
<dbReference type="KEGG" id="sgn:SGRA_3491"/>